<feature type="region of interest" description="Disordered" evidence="1">
    <location>
        <begin position="275"/>
        <end position="308"/>
    </location>
</feature>
<sequence length="316" mass="35423">MTDASIPSTYSQFTLFRELSNSLYPHDWHTFVETWHSMVAVNAPVAEFTYNLIPFFSNARKLQPVFQRYMKFAQQDANLLSTMTTVLMSTPLLDRIQGILQAPRLFQAYVVALKMDDASTSHTQVMNSIQAFLATLPAHTRLAMQRVFAEAEASDSLGLTPSTQETLFNLLHGDTQLYIDVLSALQLNQSRNWAWDAVVAKVKTLVLAKKPPAWADTEQFLERLHWGGYQDYDEYSGGYVDEYDGDDWYEEEANLGGGDGYDYYYAQTSLSTSSSGGQVYEHKDAPQAGKQEATVEATKVQDPSQVADSLARMSVA</sequence>
<evidence type="ECO:0000313" key="2">
    <source>
        <dbReference type="EMBL" id="KFH62913.1"/>
    </source>
</evidence>
<gene>
    <name evidence="2" type="ORF">MVEG_11437</name>
</gene>
<evidence type="ECO:0000256" key="1">
    <source>
        <dbReference type="SAM" id="MobiDB-lite"/>
    </source>
</evidence>
<name>A0A086TLT6_9FUNG</name>
<proteinExistence type="predicted"/>
<organism evidence="2 3">
    <name type="scientific">Podila verticillata NRRL 6337</name>
    <dbReference type="NCBI Taxonomy" id="1069443"/>
    <lineage>
        <taxon>Eukaryota</taxon>
        <taxon>Fungi</taxon>
        <taxon>Fungi incertae sedis</taxon>
        <taxon>Mucoromycota</taxon>
        <taxon>Mortierellomycotina</taxon>
        <taxon>Mortierellomycetes</taxon>
        <taxon>Mortierellales</taxon>
        <taxon>Mortierellaceae</taxon>
        <taxon>Podila</taxon>
    </lineage>
</organism>
<reference evidence="2 3" key="1">
    <citation type="submission" date="2011-02" db="EMBL/GenBank/DDBJ databases">
        <title>The Genome Sequence of Mortierella verticillata NRRL 6337.</title>
        <authorList>
            <consortium name="The Broad Institute Genome Sequencing Platform"/>
            <person name="Russ C."/>
            <person name="Cuomo C."/>
            <person name="Burger G."/>
            <person name="Gray M.W."/>
            <person name="Holland P.W.H."/>
            <person name="King N."/>
            <person name="Lang F.B.F."/>
            <person name="Roger A.J."/>
            <person name="Ruiz-Trillo I."/>
            <person name="Young S.K."/>
            <person name="Zeng Q."/>
            <person name="Gargeya S."/>
            <person name="Alvarado L."/>
            <person name="Berlin A."/>
            <person name="Chapman S.B."/>
            <person name="Chen Z."/>
            <person name="Freedman E."/>
            <person name="Gellesch M."/>
            <person name="Goldberg J."/>
            <person name="Griggs A."/>
            <person name="Gujja S."/>
            <person name="Heilman E."/>
            <person name="Heiman D."/>
            <person name="Howarth C."/>
            <person name="Mehta T."/>
            <person name="Neiman D."/>
            <person name="Pearson M."/>
            <person name="Roberts A."/>
            <person name="Saif S."/>
            <person name="Shea T."/>
            <person name="Shenoy N."/>
            <person name="Sisk P."/>
            <person name="Stolte C."/>
            <person name="Sykes S."/>
            <person name="White J."/>
            <person name="Yandava C."/>
            <person name="Haas B."/>
            <person name="Nusbaum C."/>
            <person name="Birren B."/>
        </authorList>
    </citation>
    <scope>NUCLEOTIDE SEQUENCE [LARGE SCALE GENOMIC DNA]</scope>
    <source>
        <strain evidence="2 3">NRRL 6337</strain>
    </source>
</reference>
<accession>A0A086TLT6</accession>
<protein>
    <submittedName>
        <fullName evidence="2">Uncharacterized protein</fullName>
    </submittedName>
</protein>
<dbReference type="Proteomes" id="UP000243308">
    <property type="component" value="Unassembled WGS sequence"/>
</dbReference>
<dbReference type="AlphaFoldDB" id="A0A086TLT6"/>
<dbReference type="EMBL" id="KN042430">
    <property type="protein sequence ID" value="KFH62913.1"/>
    <property type="molecule type" value="Genomic_DNA"/>
</dbReference>
<evidence type="ECO:0000313" key="3">
    <source>
        <dbReference type="Proteomes" id="UP000243308"/>
    </source>
</evidence>
<keyword evidence="3" id="KW-1185">Reference proteome</keyword>
<dbReference type="OrthoDB" id="2156793at2759"/>